<feature type="transmembrane region" description="Helical" evidence="2">
    <location>
        <begin position="169"/>
        <end position="189"/>
    </location>
</feature>
<keyword evidence="2" id="KW-0472">Membrane</keyword>
<keyword evidence="3" id="KW-0238">DNA-binding</keyword>
<dbReference type="Pfam" id="PF12836">
    <property type="entry name" value="HHH_3"/>
    <property type="match status" value="1"/>
</dbReference>
<name>A0A543IMA9_9ACTN</name>
<evidence type="ECO:0000313" key="3">
    <source>
        <dbReference type="EMBL" id="TQM71717.1"/>
    </source>
</evidence>
<feature type="transmembrane region" description="Helical" evidence="2">
    <location>
        <begin position="195"/>
        <end position="218"/>
    </location>
</feature>
<dbReference type="EMBL" id="VFPO01000001">
    <property type="protein sequence ID" value="TQM71717.1"/>
    <property type="molecule type" value="Genomic_DNA"/>
</dbReference>
<keyword evidence="2" id="KW-1133">Transmembrane helix</keyword>
<feature type="compositionally biased region" description="Basic and acidic residues" evidence="1">
    <location>
        <begin position="1"/>
        <end position="10"/>
    </location>
</feature>
<feature type="region of interest" description="Disordered" evidence="1">
    <location>
        <begin position="1"/>
        <end position="83"/>
    </location>
</feature>
<dbReference type="OrthoDB" id="5184981at2"/>
<reference evidence="3 4" key="1">
    <citation type="submission" date="2019-06" db="EMBL/GenBank/DDBJ databases">
        <title>Sequencing the genomes of 1000 actinobacteria strains.</title>
        <authorList>
            <person name="Klenk H.-P."/>
        </authorList>
    </citation>
    <scope>NUCLEOTIDE SEQUENCE [LARGE SCALE GENOMIC DNA]</scope>
    <source>
        <strain evidence="3 4">DSM 45043</strain>
    </source>
</reference>
<sequence>MNHHADRPDDSASGQEPGPPHGGRPPHDRTPNDRRAHDRPAHDPPPLDPPPHDRPAHDRPAHERPRGEQPRGAHPRWAHPPRPRPYLPPGWRPPYMGPPLPPVPPGTRLPPVPFAPLAPPVPPPAPPPPFPAAVPDNARGVIWAFVPFITLGYGTPFSFLYAAIRRGSWSLGATAAGYGVGTAAVLTMLQVGNPFLVVLATFLGVLLWIAGTGHAFAVRSKVFPGDVPRNRRNQHAIEVARYRRSLRDEARALAAEDPALARELRIGRPDLPRAYDDGGLVDVNHAPREILAALPGMTPELADRVVRVREERGGFVSAEEMAVDADIPPDVLPLMADYTIFLK</sequence>
<protein>
    <submittedName>
        <fullName evidence="3">DNA uptake protein ComE-like DNA-binding protein</fullName>
    </submittedName>
</protein>
<gene>
    <name evidence="3" type="ORF">FHX41_5492</name>
</gene>
<dbReference type="InterPro" id="IPR010994">
    <property type="entry name" value="RuvA_2-like"/>
</dbReference>
<proteinExistence type="predicted"/>
<dbReference type="Gene3D" id="1.10.150.280">
    <property type="entry name" value="AF1531-like domain"/>
    <property type="match status" value="1"/>
</dbReference>
<evidence type="ECO:0000256" key="1">
    <source>
        <dbReference type="SAM" id="MobiDB-lite"/>
    </source>
</evidence>
<feature type="compositionally biased region" description="Basic residues" evidence="1">
    <location>
        <begin position="73"/>
        <end position="82"/>
    </location>
</feature>
<dbReference type="Proteomes" id="UP000316706">
    <property type="component" value="Unassembled WGS sequence"/>
</dbReference>
<feature type="compositionally biased region" description="Basic and acidic residues" evidence="1">
    <location>
        <begin position="25"/>
        <end position="42"/>
    </location>
</feature>
<keyword evidence="4" id="KW-1185">Reference proteome</keyword>
<dbReference type="GO" id="GO:0003677">
    <property type="term" value="F:DNA binding"/>
    <property type="evidence" value="ECO:0007669"/>
    <property type="project" value="UniProtKB-KW"/>
</dbReference>
<dbReference type="AlphaFoldDB" id="A0A543IMA9"/>
<accession>A0A543IMA9</accession>
<keyword evidence="2" id="KW-0812">Transmembrane</keyword>
<comment type="caution">
    <text evidence="3">The sequence shown here is derived from an EMBL/GenBank/DDBJ whole genome shotgun (WGS) entry which is preliminary data.</text>
</comment>
<dbReference type="SUPFAM" id="SSF47781">
    <property type="entry name" value="RuvA domain 2-like"/>
    <property type="match status" value="1"/>
</dbReference>
<feature type="transmembrane region" description="Helical" evidence="2">
    <location>
        <begin position="141"/>
        <end position="162"/>
    </location>
</feature>
<evidence type="ECO:0000313" key="4">
    <source>
        <dbReference type="Proteomes" id="UP000316706"/>
    </source>
</evidence>
<evidence type="ECO:0000256" key="2">
    <source>
        <dbReference type="SAM" id="Phobius"/>
    </source>
</evidence>
<dbReference type="RefSeq" id="WP_141973305.1">
    <property type="nucleotide sequence ID" value="NZ_VFPO01000001.1"/>
</dbReference>
<organism evidence="3 4">
    <name type="scientific">Actinomadura hallensis</name>
    <dbReference type="NCBI Taxonomy" id="337895"/>
    <lineage>
        <taxon>Bacteria</taxon>
        <taxon>Bacillati</taxon>
        <taxon>Actinomycetota</taxon>
        <taxon>Actinomycetes</taxon>
        <taxon>Streptosporangiales</taxon>
        <taxon>Thermomonosporaceae</taxon>
        <taxon>Actinomadura</taxon>
    </lineage>
</organism>
<feature type="compositionally biased region" description="Basic and acidic residues" evidence="1">
    <location>
        <begin position="50"/>
        <end position="71"/>
    </location>
</feature>